<feature type="chain" id="PRO_5029809398" description="Copper resistance protein CopC" evidence="1">
    <location>
        <begin position="22"/>
        <end position="141"/>
    </location>
</feature>
<protein>
    <recommendedName>
        <fullName evidence="4">Copper resistance protein CopC</fullName>
    </recommendedName>
</protein>
<evidence type="ECO:0000313" key="3">
    <source>
        <dbReference type="Proteomes" id="UP000503336"/>
    </source>
</evidence>
<feature type="signal peptide" evidence="1">
    <location>
        <begin position="1"/>
        <end position="21"/>
    </location>
</feature>
<accession>A0A7L5BSV1</accession>
<dbReference type="Proteomes" id="UP000503336">
    <property type="component" value="Chromosome"/>
</dbReference>
<organism evidence="2 3">
    <name type="scientific">Pikeienuella piscinae</name>
    <dbReference type="NCBI Taxonomy" id="2748098"/>
    <lineage>
        <taxon>Bacteria</taxon>
        <taxon>Pseudomonadati</taxon>
        <taxon>Pseudomonadota</taxon>
        <taxon>Alphaproteobacteria</taxon>
        <taxon>Rhodobacterales</taxon>
        <taxon>Paracoccaceae</taxon>
        <taxon>Pikeienuella</taxon>
    </lineage>
</organism>
<gene>
    <name evidence="2" type="ORF">G5B40_04625</name>
</gene>
<reference evidence="2 3" key="1">
    <citation type="submission" date="2020-02" db="EMBL/GenBank/DDBJ databases">
        <title>complete genome sequence of Rhodobacteraceae bacterium.</title>
        <authorList>
            <person name="Park J."/>
            <person name="Kim Y.-S."/>
            <person name="Kim K.-H."/>
        </authorList>
    </citation>
    <scope>NUCLEOTIDE SEQUENCE [LARGE SCALE GENOMIC DNA]</scope>
    <source>
        <strain evidence="2 3">RR4-56</strain>
    </source>
</reference>
<name>A0A7L5BSV1_9RHOB</name>
<evidence type="ECO:0000256" key="1">
    <source>
        <dbReference type="SAM" id="SignalP"/>
    </source>
</evidence>
<keyword evidence="3" id="KW-1185">Reference proteome</keyword>
<keyword evidence="1" id="KW-0732">Signal</keyword>
<dbReference type="RefSeq" id="WP_165095629.1">
    <property type="nucleotide sequence ID" value="NZ_CP049056.1"/>
</dbReference>
<evidence type="ECO:0008006" key="4">
    <source>
        <dbReference type="Google" id="ProtNLM"/>
    </source>
</evidence>
<proteinExistence type="predicted"/>
<sequence length="141" mass="15272">MRYRSGLVIMISALAALPAFAAAAERLSADGVALPAMSYAPGGALEARVDAAGDEVISVHAILRPASSNEMWMRDRDGFWSEWNGNRETLAPSAARREGDELVFKIFETPPPGVHAMTITLAYRTSTGLKYGWFQAAERAE</sequence>
<dbReference type="AlphaFoldDB" id="A0A7L5BSV1"/>
<dbReference type="EMBL" id="CP049056">
    <property type="protein sequence ID" value="QIE54790.1"/>
    <property type="molecule type" value="Genomic_DNA"/>
</dbReference>
<evidence type="ECO:0000313" key="2">
    <source>
        <dbReference type="EMBL" id="QIE54790.1"/>
    </source>
</evidence>
<dbReference type="KEGG" id="hdh:G5B40_04625"/>